<keyword evidence="3" id="KW-0963">Cytoplasm</keyword>
<protein>
    <submittedName>
        <fullName evidence="8">4938_t:CDS:1</fullName>
    </submittedName>
</protein>
<dbReference type="EMBL" id="CAJVPI010001194">
    <property type="protein sequence ID" value="CAG8599866.1"/>
    <property type="molecule type" value="Genomic_DNA"/>
</dbReference>
<dbReference type="PANTHER" id="PTHR23157:SF25">
    <property type="entry name" value="GRIP AND COILED-COIL DOMAIN-CONTAINING PROTEIN 1"/>
    <property type="match status" value="1"/>
</dbReference>
<dbReference type="Gene3D" id="1.10.220.60">
    <property type="entry name" value="GRIP domain"/>
    <property type="match status" value="1"/>
</dbReference>
<evidence type="ECO:0000313" key="8">
    <source>
        <dbReference type="EMBL" id="CAG8599866.1"/>
    </source>
</evidence>
<evidence type="ECO:0000256" key="5">
    <source>
        <dbReference type="ARBA" id="ARBA00023136"/>
    </source>
</evidence>
<keyword evidence="9" id="KW-1185">Reference proteome</keyword>
<dbReference type="PANTHER" id="PTHR23157">
    <property type="entry name" value="GRIP AND COILED-COIL DOMAIN-CONTAINING PROTEIN 1"/>
    <property type="match status" value="1"/>
</dbReference>
<evidence type="ECO:0000256" key="1">
    <source>
        <dbReference type="ARBA" id="ARBA00004184"/>
    </source>
</evidence>
<dbReference type="OrthoDB" id="1926336at2759"/>
<evidence type="ECO:0000256" key="2">
    <source>
        <dbReference type="ARBA" id="ARBA00004496"/>
    </source>
</evidence>
<dbReference type="AlphaFoldDB" id="A0A9N9CGU1"/>
<feature type="coiled-coil region" evidence="6">
    <location>
        <begin position="178"/>
        <end position="325"/>
    </location>
</feature>
<dbReference type="InterPro" id="IPR051952">
    <property type="entry name" value="Golgi-autophagy_related"/>
</dbReference>
<evidence type="ECO:0000256" key="6">
    <source>
        <dbReference type="SAM" id="Coils"/>
    </source>
</evidence>
<evidence type="ECO:0000256" key="4">
    <source>
        <dbReference type="ARBA" id="ARBA00023054"/>
    </source>
</evidence>
<keyword evidence="5" id="KW-0472">Membrane</keyword>
<reference evidence="8" key="1">
    <citation type="submission" date="2021-06" db="EMBL/GenBank/DDBJ databases">
        <authorList>
            <person name="Kallberg Y."/>
            <person name="Tangrot J."/>
            <person name="Rosling A."/>
        </authorList>
    </citation>
    <scope>NUCLEOTIDE SEQUENCE</scope>
    <source>
        <strain evidence="8">BR232B</strain>
    </source>
</reference>
<dbReference type="GO" id="GO:0005794">
    <property type="term" value="C:Golgi apparatus"/>
    <property type="evidence" value="ECO:0007669"/>
    <property type="project" value="TreeGrafter"/>
</dbReference>
<gene>
    <name evidence="8" type="ORF">PBRASI_LOCUS7579</name>
</gene>
<evidence type="ECO:0000259" key="7">
    <source>
        <dbReference type="PROSITE" id="PS50913"/>
    </source>
</evidence>
<keyword evidence="4 6" id="KW-0175">Coiled coil</keyword>
<dbReference type="SMART" id="SM00755">
    <property type="entry name" value="Grip"/>
    <property type="match status" value="1"/>
</dbReference>
<dbReference type="Proteomes" id="UP000789739">
    <property type="component" value="Unassembled WGS sequence"/>
</dbReference>
<dbReference type="InterPro" id="IPR000237">
    <property type="entry name" value="GRIP_dom"/>
</dbReference>
<sequence>MYGPLPNPVDTNNNCVRHYNNVCQSSFSEDFNNNNPLLYTPVNLQTQSYAQNFFTSDFSLSDNVSITTNTTDYRNTGNYTGDYSSCLSEHAYQGVDTTNGQLNLPSHTHTNSPFQAFCGSSDQYYPDTTNNDLTDNLQDPDMINSSSTGTSYIFTQESTGSGYNITKVEYTQTVFEKLKLAEKEFLRVSEQNVRLEQELQRSQRSARQNAELVVETQGLLKKIEQKHEESIREFEERLEKITGQVQASCIKKQEESEDLQQMNKRLDEELSTLRTQLAERTKQLNEAQKQLLSRKPRPIVIVKRLEEQEKVLKEEIRRMDRMEKRQDMSIEYLKNVVLKFLESSAGEREYLVPAITTILQLSPEETKSL</sequence>
<evidence type="ECO:0000256" key="3">
    <source>
        <dbReference type="ARBA" id="ARBA00022490"/>
    </source>
</evidence>
<organism evidence="8 9">
    <name type="scientific">Paraglomus brasilianum</name>
    <dbReference type="NCBI Taxonomy" id="144538"/>
    <lineage>
        <taxon>Eukaryota</taxon>
        <taxon>Fungi</taxon>
        <taxon>Fungi incertae sedis</taxon>
        <taxon>Mucoromycota</taxon>
        <taxon>Glomeromycotina</taxon>
        <taxon>Glomeromycetes</taxon>
        <taxon>Paraglomerales</taxon>
        <taxon>Paraglomeraceae</taxon>
        <taxon>Paraglomus</taxon>
    </lineage>
</organism>
<dbReference type="Pfam" id="PF01465">
    <property type="entry name" value="GRIP"/>
    <property type="match status" value="1"/>
</dbReference>
<evidence type="ECO:0000313" key="9">
    <source>
        <dbReference type="Proteomes" id="UP000789739"/>
    </source>
</evidence>
<dbReference type="PROSITE" id="PS50913">
    <property type="entry name" value="GRIP"/>
    <property type="match status" value="1"/>
</dbReference>
<name>A0A9N9CGU1_9GLOM</name>
<accession>A0A9N9CGU1</accession>
<comment type="caution">
    <text evidence="8">The sequence shown here is derived from an EMBL/GenBank/DDBJ whole genome shotgun (WGS) entry which is preliminary data.</text>
</comment>
<proteinExistence type="predicted"/>
<feature type="domain" description="GRIP" evidence="7">
    <location>
        <begin position="323"/>
        <end position="369"/>
    </location>
</feature>
<comment type="subcellular location">
    <subcellularLocation>
        <location evidence="2">Cytoplasm</location>
    </subcellularLocation>
    <subcellularLocation>
        <location evidence="1">Endomembrane system</location>
        <topology evidence="1">Peripheral membrane protein</topology>
    </subcellularLocation>
</comment>